<dbReference type="InterPro" id="IPR016181">
    <property type="entry name" value="Acyl_CoA_acyltransferase"/>
</dbReference>
<gene>
    <name evidence="2" type="ORF">IAB04_07050</name>
</gene>
<dbReference type="AlphaFoldDB" id="A0A9D1LW81"/>
<dbReference type="InterPro" id="IPR051531">
    <property type="entry name" value="N-acetyltransferase"/>
</dbReference>
<reference evidence="2" key="2">
    <citation type="journal article" date="2021" name="PeerJ">
        <title>Extensive microbial diversity within the chicken gut microbiome revealed by metagenomics and culture.</title>
        <authorList>
            <person name="Gilroy R."/>
            <person name="Ravi A."/>
            <person name="Getino M."/>
            <person name="Pursley I."/>
            <person name="Horton D.L."/>
            <person name="Alikhan N.F."/>
            <person name="Baker D."/>
            <person name="Gharbi K."/>
            <person name="Hall N."/>
            <person name="Watson M."/>
            <person name="Adriaenssens E.M."/>
            <person name="Foster-Nyarko E."/>
            <person name="Jarju S."/>
            <person name="Secka A."/>
            <person name="Antonio M."/>
            <person name="Oren A."/>
            <person name="Chaudhuri R.R."/>
            <person name="La Ragione R."/>
            <person name="Hildebrand F."/>
            <person name="Pallen M.J."/>
        </authorList>
    </citation>
    <scope>NUCLEOTIDE SEQUENCE</scope>
    <source>
        <strain evidence="2">ChiSjej4B22-9803</strain>
    </source>
</reference>
<dbReference type="Proteomes" id="UP000824111">
    <property type="component" value="Unassembled WGS sequence"/>
</dbReference>
<dbReference type="PANTHER" id="PTHR43792:SF16">
    <property type="entry name" value="N-ACETYLTRANSFERASE DOMAIN-CONTAINING PROTEIN"/>
    <property type="match status" value="1"/>
</dbReference>
<dbReference type="EMBL" id="DVND01000180">
    <property type="protein sequence ID" value="HIU49107.1"/>
    <property type="molecule type" value="Genomic_DNA"/>
</dbReference>
<dbReference type="PANTHER" id="PTHR43792">
    <property type="entry name" value="GNAT FAMILY, PUTATIVE (AFU_ORTHOLOGUE AFUA_3G00765)-RELATED-RELATED"/>
    <property type="match status" value="1"/>
</dbReference>
<proteinExistence type="predicted"/>
<dbReference type="InterPro" id="IPR000182">
    <property type="entry name" value="GNAT_dom"/>
</dbReference>
<dbReference type="PROSITE" id="PS51186">
    <property type="entry name" value="GNAT"/>
    <property type="match status" value="1"/>
</dbReference>
<protein>
    <submittedName>
        <fullName evidence="2">GNAT family N-acetyltransferase</fullName>
    </submittedName>
</protein>
<dbReference type="Gene3D" id="3.40.630.30">
    <property type="match status" value="1"/>
</dbReference>
<sequence length="197" mass="22672">MLSENTPTLETKRLILRKFTEDDLADMLPLYGDEEVNTFLPWFPMKTRAAVAAYLHGVILPCYQKPIAYTYAVALKANNRVIGYVHINDIGGSNDIGYALCREFWHKGITSEACAGVVDRLRAVNFPFITATHDINNPYSGAVMKKLGMTYRYSYREKWQPKNILVTFRMYQLNLDGTERVYTGYQQKYPHFVEPLP</sequence>
<dbReference type="SUPFAM" id="SSF55729">
    <property type="entry name" value="Acyl-CoA N-acyltransferases (Nat)"/>
    <property type="match status" value="1"/>
</dbReference>
<feature type="domain" description="N-acetyltransferase" evidence="1">
    <location>
        <begin position="14"/>
        <end position="171"/>
    </location>
</feature>
<organism evidence="2 3">
    <name type="scientific">Candidatus Avimonoglobus intestinipullorum</name>
    <dbReference type="NCBI Taxonomy" id="2840699"/>
    <lineage>
        <taxon>Bacteria</taxon>
        <taxon>Bacillati</taxon>
        <taxon>Bacillota</taxon>
        <taxon>Clostridia</taxon>
        <taxon>Eubacteriales</taxon>
        <taxon>Candidatus Avimonoglobus</taxon>
    </lineage>
</organism>
<accession>A0A9D1LW81</accession>
<evidence type="ECO:0000313" key="2">
    <source>
        <dbReference type="EMBL" id="HIU49107.1"/>
    </source>
</evidence>
<dbReference type="GO" id="GO:0016747">
    <property type="term" value="F:acyltransferase activity, transferring groups other than amino-acyl groups"/>
    <property type="evidence" value="ECO:0007669"/>
    <property type="project" value="InterPro"/>
</dbReference>
<name>A0A9D1LW81_9FIRM</name>
<comment type="caution">
    <text evidence="2">The sequence shown here is derived from an EMBL/GenBank/DDBJ whole genome shotgun (WGS) entry which is preliminary data.</text>
</comment>
<evidence type="ECO:0000313" key="3">
    <source>
        <dbReference type="Proteomes" id="UP000824111"/>
    </source>
</evidence>
<reference evidence="2" key="1">
    <citation type="submission" date="2020-10" db="EMBL/GenBank/DDBJ databases">
        <authorList>
            <person name="Gilroy R."/>
        </authorList>
    </citation>
    <scope>NUCLEOTIDE SEQUENCE</scope>
    <source>
        <strain evidence="2">ChiSjej4B22-9803</strain>
    </source>
</reference>
<dbReference type="Pfam" id="PF13302">
    <property type="entry name" value="Acetyltransf_3"/>
    <property type="match status" value="1"/>
</dbReference>
<evidence type="ECO:0000259" key="1">
    <source>
        <dbReference type="PROSITE" id="PS51186"/>
    </source>
</evidence>